<accession>A0A556QJ98</accession>
<dbReference type="AlphaFoldDB" id="A0A556QJ98"/>
<dbReference type="SUPFAM" id="SSF53756">
    <property type="entry name" value="UDP-Glycosyltransferase/glycogen phosphorylase"/>
    <property type="match status" value="1"/>
</dbReference>
<dbReference type="PANTHER" id="PTHR43025">
    <property type="entry name" value="MONOGALACTOSYLDIACYLGLYCEROL SYNTHASE"/>
    <property type="match status" value="1"/>
</dbReference>
<name>A0A556QJ98_9BACT</name>
<dbReference type="InterPro" id="IPR050519">
    <property type="entry name" value="Glycosyltransf_28_UgtP"/>
</dbReference>
<evidence type="ECO:0000313" key="5">
    <source>
        <dbReference type="EMBL" id="TSJ76681.1"/>
    </source>
</evidence>
<evidence type="ECO:0000256" key="2">
    <source>
        <dbReference type="ARBA" id="ARBA00022676"/>
    </source>
</evidence>
<dbReference type="PANTHER" id="PTHR43025:SF3">
    <property type="entry name" value="MONOGALACTOSYLDIACYLGLYCEROL SYNTHASE 1, CHLOROPLASTIC"/>
    <property type="match status" value="1"/>
</dbReference>
<keyword evidence="3 5" id="KW-0808">Transferase</keyword>
<dbReference type="Gene3D" id="3.40.50.2000">
    <property type="entry name" value="Glycogen Phosphorylase B"/>
    <property type="match status" value="1"/>
</dbReference>
<dbReference type="InterPro" id="IPR009695">
    <property type="entry name" value="Diacylglyc_glucosyltr_N"/>
</dbReference>
<sequence length="380" mass="42061">MRWLILTSSTGTGHNMRAESLKHWAHRVYGPSVEIRIHAALESTHGLYRFGVELYNMIQRRAPRLHHIYFNYLEIAGMHRRGTKILGRDAFTRLLKDWQPDRVISVHAHTNHGFFDLVRAAAPERRVPCITYCGELYGGYGFSRHWANPRADGFIGASSEVCAAAKAVGTPDGNVLFGGFLLRPPFYASDAEIETEANALAAELQLDRNVFTLLLSTGLAGANNHLPILRQLAASGKKLQVIALCSHNEAVRTRIEAFARRHPQLTIRALGHTQRMVGLKRLSSVLVARPGTGATSEAILLGTPLIHNGIGGVMPQELITVQYCRQHSCARFGGSAREVAREALDLLDNPSSLAALKERLRAARPPGHPEQIVRWIHDRA</sequence>
<dbReference type="Proteomes" id="UP000315648">
    <property type="component" value="Unassembled WGS sequence"/>
</dbReference>
<keyword evidence="2" id="KW-0328">Glycosyltransferase</keyword>
<evidence type="ECO:0000259" key="4">
    <source>
        <dbReference type="Pfam" id="PF06925"/>
    </source>
</evidence>
<reference evidence="5 6" key="1">
    <citation type="submission" date="2019-07" db="EMBL/GenBank/DDBJ databases">
        <title>Description of 53C-WASEF.</title>
        <authorList>
            <person name="Pitt A."/>
            <person name="Hahn M.W."/>
        </authorList>
    </citation>
    <scope>NUCLEOTIDE SEQUENCE [LARGE SCALE GENOMIC DNA]</scope>
    <source>
        <strain evidence="5 6">53C-WASEF</strain>
    </source>
</reference>
<dbReference type="EMBL" id="VMBG01000002">
    <property type="protein sequence ID" value="TSJ76681.1"/>
    <property type="molecule type" value="Genomic_DNA"/>
</dbReference>
<dbReference type="GO" id="GO:0016020">
    <property type="term" value="C:membrane"/>
    <property type="evidence" value="ECO:0007669"/>
    <property type="project" value="GOC"/>
</dbReference>
<dbReference type="GO" id="GO:0009247">
    <property type="term" value="P:glycolipid biosynthetic process"/>
    <property type="evidence" value="ECO:0007669"/>
    <property type="project" value="InterPro"/>
</dbReference>
<organism evidence="5 6">
    <name type="scientific">Rariglobus hedericola</name>
    <dbReference type="NCBI Taxonomy" id="2597822"/>
    <lineage>
        <taxon>Bacteria</taxon>
        <taxon>Pseudomonadati</taxon>
        <taxon>Verrucomicrobiota</taxon>
        <taxon>Opitutia</taxon>
        <taxon>Opitutales</taxon>
        <taxon>Opitutaceae</taxon>
        <taxon>Rariglobus</taxon>
    </lineage>
</organism>
<dbReference type="RefSeq" id="WP_144230438.1">
    <property type="nucleotide sequence ID" value="NZ_CBCRVV010000014.1"/>
</dbReference>
<keyword evidence="6" id="KW-1185">Reference proteome</keyword>
<feature type="domain" description="Diacylglycerol glucosyltransferase N-terminal" evidence="4">
    <location>
        <begin position="14"/>
        <end position="176"/>
    </location>
</feature>
<comment type="caution">
    <text evidence="5">The sequence shown here is derived from an EMBL/GenBank/DDBJ whole genome shotgun (WGS) entry which is preliminary data.</text>
</comment>
<evidence type="ECO:0000256" key="3">
    <source>
        <dbReference type="ARBA" id="ARBA00022679"/>
    </source>
</evidence>
<dbReference type="Pfam" id="PF06925">
    <property type="entry name" value="MGDG_synth"/>
    <property type="match status" value="1"/>
</dbReference>
<dbReference type="OrthoDB" id="184567at2"/>
<evidence type="ECO:0000313" key="6">
    <source>
        <dbReference type="Proteomes" id="UP000315648"/>
    </source>
</evidence>
<dbReference type="GO" id="GO:0016758">
    <property type="term" value="F:hexosyltransferase activity"/>
    <property type="evidence" value="ECO:0007669"/>
    <property type="project" value="InterPro"/>
</dbReference>
<evidence type="ECO:0000256" key="1">
    <source>
        <dbReference type="ARBA" id="ARBA00006962"/>
    </source>
</evidence>
<proteinExistence type="inferred from homology"/>
<gene>
    <name evidence="5" type="ORF">FPL22_11180</name>
</gene>
<comment type="similarity">
    <text evidence="1">Belongs to the glycosyltransferase 28 family.</text>
</comment>
<protein>
    <submittedName>
        <fullName evidence="5">UDP-N-acetylglucosamine--LPS N-acetylglucosamine transferase</fullName>
    </submittedName>
</protein>